<accession>K9H3A0</accession>
<dbReference type="SUPFAM" id="SSF54427">
    <property type="entry name" value="NTF2-like"/>
    <property type="match status" value="1"/>
</dbReference>
<organism evidence="2 3">
    <name type="scientific">Caenispirillum salinarum AK4</name>
    <dbReference type="NCBI Taxonomy" id="1238182"/>
    <lineage>
        <taxon>Bacteria</taxon>
        <taxon>Pseudomonadati</taxon>
        <taxon>Pseudomonadota</taxon>
        <taxon>Alphaproteobacteria</taxon>
        <taxon>Rhodospirillales</taxon>
        <taxon>Novispirillaceae</taxon>
        <taxon>Caenispirillum</taxon>
    </lineage>
</organism>
<name>K9H3A0_9PROT</name>
<dbReference type="Gene3D" id="3.10.450.50">
    <property type="match status" value="1"/>
</dbReference>
<protein>
    <submittedName>
        <fullName evidence="2">Alternative dihydrofolate reductase 3</fullName>
    </submittedName>
</protein>
<evidence type="ECO:0000259" key="1">
    <source>
        <dbReference type="Pfam" id="PF13474"/>
    </source>
</evidence>
<reference evidence="2 3" key="1">
    <citation type="journal article" date="2013" name="Genome Announc.">
        <title>Draft Genome Sequence of an Alphaproteobacterium, Caenispirillum salinarum AK4(T), Isolated from a Solar Saltern.</title>
        <authorList>
            <person name="Khatri I."/>
            <person name="Singh A."/>
            <person name="Korpole S."/>
            <person name="Pinnaka A.K."/>
            <person name="Subramanian S."/>
        </authorList>
    </citation>
    <scope>NUCLEOTIDE SEQUENCE [LARGE SCALE GENOMIC DNA]</scope>
    <source>
        <strain evidence="2 3">AK4</strain>
    </source>
</reference>
<dbReference type="Proteomes" id="UP000009881">
    <property type="component" value="Unassembled WGS sequence"/>
</dbReference>
<feature type="domain" description="SnoaL-like" evidence="1">
    <location>
        <begin position="10"/>
        <end position="115"/>
    </location>
</feature>
<dbReference type="InterPro" id="IPR032710">
    <property type="entry name" value="NTF2-like_dom_sf"/>
</dbReference>
<dbReference type="OrthoDB" id="9786718at2"/>
<dbReference type="RefSeq" id="WP_009538537.1">
    <property type="nucleotide sequence ID" value="NZ_ANHY01000002.1"/>
</dbReference>
<dbReference type="eggNOG" id="COG4319">
    <property type="taxonomic scope" value="Bacteria"/>
</dbReference>
<dbReference type="EMBL" id="ANHY01000002">
    <property type="protein sequence ID" value="EKV32710.1"/>
    <property type="molecule type" value="Genomic_DNA"/>
</dbReference>
<keyword evidence="3" id="KW-1185">Reference proteome</keyword>
<dbReference type="Pfam" id="PF13474">
    <property type="entry name" value="SnoaL_3"/>
    <property type="match status" value="1"/>
</dbReference>
<gene>
    <name evidence="2" type="ORF">C882_1547</name>
</gene>
<dbReference type="AlphaFoldDB" id="K9H3A0"/>
<sequence length="136" mass="14503">MPETTAALFAVEAFYSAFAARDFSAMRDMWASEGPLTCIHPGAPPLTERDEVLESWEAILANPETPDVQCLSPEIVLYGDTAVSTCLEDVGGELLAATNVLVREGPVWKLVHHQAGPLTVAPDFEPEPAGGEGPIN</sequence>
<proteinExistence type="predicted"/>
<dbReference type="STRING" id="1238182.C882_1547"/>
<dbReference type="PANTHER" id="PTHR34957:SF1">
    <property type="entry name" value="NUCLEAR TRANSPORT FACTOR 2 (NTF2) FAMILY PROTEIN"/>
    <property type="match status" value="1"/>
</dbReference>
<dbReference type="InterPro" id="IPR037401">
    <property type="entry name" value="SnoaL-like"/>
</dbReference>
<evidence type="ECO:0000313" key="2">
    <source>
        <dbReference type="EMBL" id="EKV32710.1"/>
    </source>
</evidence>
<dbReference type="PANTHER" id="PTHR34957">
    <property type="entry name" value="NUCLEAR TRANSPORT FACTOR 2 (NTF2) FAMILY PROTEIN"/>
    <property type="match status" value="1"/>
</dbReference>
<evidence type="ECO:0000313" key="3">
    <source>
        <dbReference type="Proteomes" id="UP000009881"/>
    </source>
</evidence>
<comment type="caution">
    <text evidence="2">The sequence shown here is derived from an EMBL/GenBank/DDBJ whole genome shotgun (WGS) entry which is preliminary data.</text>
</comment>